<evidence type="ECO:0000256" key="1">
    <source>
        <dbReference type="SAM" id="MobiDB-lite"/>
    </source>
</evidence>
<protein>
    <recommendedName>
        <fullName evidence="6">Secreted protein</fullName>
    </recommendedName>
</protein>
<dbReference type="InterPro" id="IPR046112">
    <property type="entry name" value="DUF6049"/>
</dbReference>
<feature type="compositionally biased region" description="Low complexity" evidence="1">
    <location>
        <begin position="306"/>
        <end position="322"/>
    </location>
</feature>
<proteinExistence type="predicted"/>
<evidence type="ECO:0000313" key="5">
    <source>
        <dbReference type="Proteomes" id="UP000662814"/>
    </source>
</evidence>
<keyword evidence="2" id="KW-0812">Transmembrane</keyword>
<organism evidence="4 5">
    <name type="scientific">Paramicrobacterium chengjingii</name>
    <dbReference type="NCBI Taxonomy" id="2769067"/>
    <lineage>
        <taxon>Bacteria</taxon>
        <taxon>Bacillati</taxon>
        <taxon>Actinomycetota</taxon>
        <taxon>Actinomycetes</taxon>
        <taxon>Micrococcales</taxon>
        <taxon>Microbacteriaceae</taxon>
        <taxon>Paramicrobacterium</taxon>
    </lineage>
</organism>
<dbReference type="RefSeq" id="WP_166986234.1">
    <property type="nucleotide sequence ID" value="NZ_CP061169.1"/>
</dbReference>
<keyword evidence="2" id="KW-0472">Membrane</keyword>
<evidence type="ECO:0000313" key="4">
    <source>
        <dbReference type="EMBL" id="QPZ38527.1"/>
    </source>
</evidence>
<feature type="transmembrane region" description="Helical" evidence="2">
    <location>
        <begin position="674"/>
        <end position="692"/>
    </location>
</feature>
<keyword evidence="5" id="KW-1185">Reference proteome</keyword>
<dbReference type="Pfam" id="PF19516">
    <property type="entry name" value="DUF6049"/>
    <property type="match status" value="1"/>
</dbReference>
<feature type="region of interest" description="Disordered" evidence="1">
    <location>
        <begin position="703"/>
        <end position="730"/>
    </location>
</feature>
<feature type="region of interest" description="Disordered" evidence="1">
    <location>
        <begin position="287"/>
        <end position="334"/>
    </location>
</feature>
<evidence type="ECO:0008006" key="6">
    <source>
        <dbReference type="Google" id="ProtNLM"/>
    </source>
</evidence>
<dbReference type="Proteomes" id="UP000662814">
    <property type="component" value="Chromosome"/>
</dbReference>
<reference evidence="4 5" key="1">
    <citation type="submission" date="2020-12" db="EMBL/GenBank/DDBJ databases">
        <title>Microbacterium sp. HY060.</title>
        <authorList>
            <person name="Zhou J."/>
        </authorList>
    </citation>
    <scope>NUCLEOTIDE SEQUENCE [LARGE SCALE GENOMIC DNA]</scope>
    <source>
        <strain evidence="4 5">HY60</strain>
    </source>
</reference>
<evidence type="ECO:0000256" key="2">
    <source>
        <dbReference type="SAM" id="Phobius"/>
    </source>
</evidence>
<dbReference type="EMBL" id="CP061169">
    <property type="protein sequence ID" value="QPZ38527.1"/>
    <property type="molecule type" value="Genomic_DNA"/>
</dbReference>
<gene>
    <name evidence="4" type="ORF">HCR76_17405</name>
</gene>
<feature type="signal peptide" evidence="3">
    <location>
        <begin position="1"/>
        <end position="29"/>
    </location>
</feature>
<keyword evidence="2" id="KW-1133">Transmembrane helix</keyword>
<sequence length="730" mass="75845">MTLPSTLARAAVVAAVGLSSLALTPSATAGGHVSTAAESEGDVVLTVELLDTPLLPDSEIRASITVTNPTDDSLSSGHVVLSAGDRPIDSRGELSAFLDPTTADTESSTTLDTLDIPPIDPNSTWTSTPVTVTSEDLELPETFGAYAFAGTYVSGAVTAQSRDAFVFEAGTLPQPATVSVAVPITLPPAANSLITAGDLEAYTSPSGLLSQQLDGVIGHDVALGIDPRIIASIRVLGSAAPDSAVEWLDRLESSPNEIFPLQYADADPTAQLQAGAESLQKPTSLMFGIEPKNFTPPENEEPEAPTPTGTSTPSTNDVGPTSTPTPPVDPDGIPSLESLLDFPYAFPSAVWPADDTVTAADLAGFEQSKLGPVIISSSNTSAGPHTTVDAKITLGDTTAFISDAAASHDLRAAATAASDTAQSDALAALGAKLAVIASESGASNRSILLTLDRTWPTNAERMSSVLSTLESAPGITMGSLGSLETSDRGDVKLVDKPQSDERLSAFSQIASFDDDIASFATAISDPSLLVGRHDAAKLSAYSIGWRSDSTDWAAEVASFEEGTHDVLTSVTIVQSSPILMIADQISIKISVRNSLDLPVHVVMKAAPDNPRLAVESSELTEIPAQTQQSVAIPVTARLGNGDVNLRLNLYTEDGVSLTNSSTVPVTVRADWERIGTIILIGGVSLLFVFGVIRTVLRRRRERAAVATTSDTSKSGDAEHDDETLEGRNDG</sequence>
<feature type="chain" id="PRO_5045226211" description="Secreted protein" evidence="3">
    <location>
        <begin position="30"/>
        <end position="730"/>
    </location>
</feature>
<accession>A0ABX6YI95</accession>
<evidence type="ECO:0000256" key="3">
    <source>
        <dbReference type="SAM" id="SignalP"/>
    </source>
</evidence>
<name>A0ABX6YI95_9MICO</name>
<keyword evidence="3" id="KW-0732">Signal</keyword>